<dbReference type="Gene3D" id="1.10.10.10">
    <property type="entry name" value="Winged helix-like DNA-binding domain superfamily/Winged helix DNA-binding domain"/>
    <property type="match status" value="1"/>
</dbReference>
<protein>
    <submittedName>
        <fullName evidence="6">CopY/TcrY family copper transport repressor</fullName>
    </submittedName>
</protein>
<dbReference type="InterPro" id="IPR014071">
    <property type="entry name" value="Cu_transp_CopY/TcrY"/>
</dbReference>
<evidence type="ECO:0000256" key="3">
    <source>
        <dbReference type="ARBA" id="ARBA00023125"/>
    </source>
</evidence>
<evidence type="ECO:0000313" key="6">
    <source>
        <dbReference type="EMBL" id="PWD84231.1"/>
    </source>
</evidence>
<evidence type="ECO:0000313" key="7">
    <source>
        <dbReference type="Proteomes" id="UP000244948"/>
    </source>
</evidence>
<proteinExistence type="inferred from homology"/>
<dbReference type="RefSeq" id="WP_109235433.1">
    <property type="nucleotide sequence ID" value="NZ_BMXZ01000001.1"/>
</dbReference>
<dbReference type="InterPro" id="IPR036390">
    <property type="entry name" value="WH_DNA-bd_sf"/>
</dbReference>
<dbReference type="SUPFAM" id="SSF46785">
    <property type="entry name" value="Winged helix' DNA-binding domain"/>
    <property type="match status" value="1"/>
</dbReference>
<feature type="compositionally biased region" description="Low complexity" evidence="5">
    <location>
        <begin position="167"/>
        <end position="183"/>
    </location>
</feature>
<gene>
    <name evidence="6" type="ORF">DC082_01410</name>
</gene>
<dbReference type="GO" id="GO:0003677">
    <property type="term" value="F:DNA binding"/>
    <property type="evidence" value="ECO:0007669"/>
    <property type="project" value="UniProtKB-KW"/>
</dbReference>
<dbReference type="Proteomes" id="UP000244948">
    <property type="component" value="Unassembled WGS sequence"/>
</dbReference>
<evidence type="ECO:0000256" key="2">
    <source>
        <dbReference type="ARBA" id="ARBA00023015"/>
    </source>
</evidence>
<accession>A0A2U2ALZ7</accession>
<dbReference type="EMBL" id="QEWR01000002">
    <property type="protein sequence ID" value="PWD84231.1"/>
    <property type="molecule type" value="Genomic_DNA"/>
</dbReference>
<reference evidence="6 7" key="1">
    <citation type="journal article" date="2018" name="Genome Announc.">
        <title>Ignatzschineria cameli sp. nov., isolated from necrotic foot tissue of dromedaries (Camelus dromedarius) and associated maggots (Wohlfahrtia species) in Dubai.</title>
        <authorList>
            <person name="Tsang C.C."/>
            <person name="Tang J.Y."/>
            <person name="Fong J.Y."/>
            <person name="Kinne J."/>
            <person name="Lee H.H."/>
            <person name="Joseph M."/>
            <person name="Jose S."/>
            <person name="Schuster R.K."/>
            <person name="Tang Y."/>
            <person name="Sivakumar S."/>
            <person name="Chen J.H."/>
            <person name="Teng J.L."/>
            <person name="Lau S.K."/>
            <person name="Wernery U."/>
            <person name="Woo P.C."/>
        </authorList>
    </citation>
    <scope>NUCLEOTIDE SEQUENCE [LARGE SCALE GENOMIC DNA]</scope>
    <source>
        <strain evidence="6 7">KCTC 22643</strain>
    </source>
</reference>
<dbReference type="GO" id="GO:0045892">
    <property type="term" value="P:negative regulation of DNA-templated transcription"/>
    <property type="evidence" value="ECO:0007669"/>
    <property type="project" value="InterPro"/>
</dbReference>
<feature type="region of interest" description="Disordered" evidence="5">
    <location>
        <begin position="156"/>
        <end position="207"/>
    </location>
</feature>
<dbReference type="Pfam" id="PF03965">
    <property type="entry name" value="Penicillinase_R"/>
    <property type="match status" value="1"/>
</dbReference>
<keyword evidence="3" id="KW-0238">DNA-binding</keyword>
<evidence type="ECO:0000256" key="1">
    <source>
        <dbReference type="ARBA" id="ARBA00011046"/>
    </source>
</evidence>
<keyword evidence="2" id="KW-0805">Transcription regulation</keyword>
<dbReference type="InterPro" id="IPR036388">
    <property type="entry name" value="WH-like_DNA-bd_sf"/>
</dbReference>
<evidence type="ECO:0000256" key="5">
    <source>
        <dbReference type="SAM" id="MobiDB-lite"/>
    </source>
</evidence>
<comment type="similarity">
    <text evidence="1">Belongs to the BlaI transcriptional regulatory family.</text>
</comment>
<dbReference type="NCBIfam" id="TIGR02698">
    <property type="entry name" value="CopY_TcrY"/>
    <property type="match status" value="1"/>
</dbReference>
<dbReference type="InterPro" id="IPR005650">
    <property type="entry name" value="BlaI_family"/>
</dbReference>
<keyword evidence="7" id="KW-1185">Reference proteome</keyword>
<comment type="caution">
    <text evidence="6">The sequence shown here is derived from an EMBL/GenBank/DDBJ whole genome shotgun (WGS) entry which is preliminary data.</text>
</comment>
<keyword evidence="4" id="KW-0804">Transcription</keyword>
<organism evidence="6 7">
    <name type="scientific">Ignatzschineria indica</name>
    <dbReference type="NCBI Taxonomy" id="472583"/>
    <lineage>
        <taxon>Bacteria</taxon>
        <taxon>Pseudomonadati</taxon>
        <taxon>Pseudomonadota</taxon>
        <taxon>Gammaproteobacteria</taxon>
        <taxon>Cardiobacteriales</taxon>
        <taxon>Ignatzschineriaceae</taxon>
        <taxon>Ignatzschineria</taxon>
    </lineage>
</organism>
<feature type="compositionally biased region" description="Basic and acidic residues" evidence="5">
    <location>
        <begin position="185"/>
        <end position="201"/>
    </location>
</feature>
<evidence type="ECO:0000256" key="4">
    <source>
        <dbReference type="ARBA" id="ARBA00023163"/>
    </source>
</evidence>
<dbReference type="AlphaFoldDB" id="A0A2U2ALZ7"/>
<sequence length="207" mass="23091">MTKNKISPAEYTIMQVLWSQNQATSQEMITILSKSTDWKPNTIQVMLSRLVSKGVVGIRKRGRYNVYFPTIAEGDRSRNIGESSTHICARKVGSRIVEMIENRILSFDDIAKIEKALEAKKAFAVEEVMCDCPPGTCTCKNCNCRREDRKYALTPANSQVEDSDQRATANNSLATSLSSPLSLQPEKEQQRAEEIKSDKMKSSCCGG</sequence>
<name>A0A2U2ALZ7_9GAMM</name>